<name>A0A5P9NNS9_9GAMM</name>
<dbReference type="PANTHER" id="PTHR38687:SF2">
    <property type="entry name" value="CELL DIVISION PROTEIN FTSN"/>
    <property type="match status" value="1"/>
</dbReference>
<evidence type="ECO:0000313" key="4">
    <source>
        <dbReference type="EMBL" id="QFU77523.1"/>
    </source>
</evidence>
<dbReference type="AlphaFoldDB" id="A0A5P9NNS9"/>
<evidence type="ECO:0000256" key="2">
    <source>
        <dbReference type="SAM" id="Phobius"/>
    </source>
</evidence>
<protein>
    <submittedName>
        <fullName evidence="4">Sporulation protein</fullName>
    </submittedName>
</protein>
<evidence type="ECO:0000259" key="3">
    <source>
        <dbReference type="PROSITE" id="PS51724"/>
    </source>
</evidence>
<keyword evidence="2" id="KW-0472">Membrane</keyword>
<dbReference type="PROSITE" id="PS51724">
    <property type="entry name" value="SPOR"/>
    <property type="match status" value="1"/>
</dbReference>
<keyword evidence="2" id="KW-0812">Transmembrane</keyword>
<feature type="region of interest" description="Disordered" evidence="1">
    <location>
        <begin position="61"/>
        <end position="82"/>
    </location>
</feature>
<evidence type="ECO:0000256" key="1">
    <source>
        <dbReference type="SAM" id="MobiDB-lite"/>
    </source>
</evidence>
<feature type="region of interest" description="Disordered" evidence="1">
    <location>
        <begin position="1"/>
        <end position="33"/>
    </location>
</feature>
<gene>
    <name evidence="4" type="ORF">EY643_18625</name>
</gene>
<dbReference type="PANTHER" id="PTHR38687">
    <property type="entry name" value="CELL DIVISION PROTEIN DEDD-RELATED"/>
    <property type="match status" value="1"/>
</dbReference>
<dbReference type="GO" id="GO:0042834">
    <property type="term" value="F:peptidoglycan binding"/>
    <property type="evidence" value="ECO:0007669"/>
    <property type="project" value="InterPro"/>
</dbReference>
<dbReference type="InterPro" id="IPR036680">
    <property type="entry name" value="SPOR-like_sf"/>
</dbReference>
<keyword evidence="5" id="KW-1185">Reference proteome</keyword>
<dbReference type="KEGG" id="halc:EY643_18625"/>
<feature type="compositionally biased region" description="Basic residues" evidence="1">
    <location>
        <begin position="8"/>
        <end position="24"/>
    </location>
</feature>
<feature type="transmembrane region" description="Helical" evidence="2">
    <location>
        <begin position="35"/>
        <end position="55"/>
    </location>
</feature>
<feature type="domain" description="SPOR" evidence="3">
    <location>
        <begin position="112"/>
        <end position="191"/>
    </location>
</feature>
<proteinExistence type="predicted"/>
<evidence type="ECO:0000313" key="5">
    <source>
        <dbReference type="Proteomes" id="UP000326287"/>
    </source>
</evidence>
<dbReference type="EMBL" id="CP036422">
    <property type="protein sequence ID" value="QFU77523.1"/>
    <property type="molecule type" value="Genomic_DNA"/>
</dbReference>
<dbReference type="Proteomes" id="UP000326287">
    <property type="component" value="Chromosome"/>
</dbReference>
<dbReference type="OrthoDB" id="8558195at2"/>
<dbReference type="SUPFAM" id="SSF110997">
    <property type="entry name" value="Sporulation related repeat"/>
    <property type="match status" value="1"/>
</dbReference>
<keyword evidence="2" id="KW-1133">Transmembrane helix</keyword>
<feature type="compositionally biased region" description="Polar residues" evidence="1">
    <location>
        <begin position="61"/>
        <end position="74"/>
    </location>
</feature>
<dbReference type="RefSeq" id="WP_153240670.1">
    <property type="nucleotide sequence ID" value="NZ_CP036422.1"/>
</dbReference>
<dbReference type="Pfam" id="PF05036">
    <property type="entry name" value="SPOR"/>
    <property type="match status" value="1"/>
</dbReference>
<organism evidence="4 5">
    <name type="scientific">Halioglobus maricola</name>
    <dbReference type="NCBI Taxonomy" id="2601894"/>
    <lineage>
        <taxon>Bacteria</taxon>
        <taxon>Pseudomonadati</taxon>
        <taxon>Pseudomonadota</taxon>
        <taxon>Gammaproteobacteria</taxon>
        <taxon>Cellvibrionales</taxon>
        <taxon>Halieaceae</taxon>
        <taxon>Halioglobus</taxon>
    </lineage>
</organism>
<dbReference type="Gene3D" id="3.30.70.1070">
    <property type="entry name" value="Sporulation related repeat"/>
    <property type="match status" value="1"/>
</dbReference>
<sequence>MAQDFAKKKSAPRKKAPARKKQPAKKTGGGFASGIKWYGAGTFTGIFLSFLFYLGTLPPSSGPQTTGAESSAATEEQGPPKPRFDFYTMLPEQNIEEDMPAPPPTDTLAEANKPSEYYLLQAGSFRQQEDADRRRAQLLLLGLEPSIRESDGDNGRWFRVYLGPFETRSKMSKARGLTAAQNIDTLVLKRSG</sequence>
<dbReference type="InterPro" id="IPR007730">
    <property type="entry name" value="SPOR-like_dom"/>
</dbReference>
<dbReference type="InterPro" id="IPR052521">
    <property type="entry name" value="Cell_div_SPOR-domain"/>
</dbReference>
<accession>A0A5P9NNS9</accession>
<reference evidence="4 5" key="1">
    <citation type="submission" date="2019-02" db="EMBL/GenBank/DDBJ databases">
        <authorList>
            <person name="Li S.-H."/>
        </authorList>
    </citation>
    <scope>NUCLEOTIDE SEQUENCE [LARGE SCALE GENOMIC DNA]</scope>
    <source>
        <strain evidence="4 5">IMCC14385</strain>
    </source>
</reference>